<name>A0A5J4VBH4_9EUKA</name>
<evidence type="ECO:0000313" key="2">
    <source>
        <dbReference type="Proteomes" id="UP000324800"/>
    </source>
</evidence>
<sequence>MIQFNLDKSLQRGRKQNASTTVEVRVCLVKMLNSVTKASEDLNFVIHAFLMDGPLHGYQIAASRMMEVSN</sequence>
<accession>A0A5J4VBH4</accession>
<evidence type="ECO:0000313" key="1">
    <source>
        <dbReference type="EMBL" id="KAA6379797.1"/>
    </source>
</evidence>
<reference evidence="1 2" key="1">
    <citation type="submission" date="2019-03" db="EMBL/GenBank/DDBJ databases">
        <title>Single cell metagenomics reveals metabolic interactions within the superorganism composed of flagellate Streblomastix strix and complex community of Bacteroidetes bacteria on its surface.</title>
        <authorList>
            <person name="Treitli S.C."/>
            <person name="Kolisko M."/>
            <person name="Husnik F."/>
            <person name="Keeling P."/>
            <person name="Hampl V."/>
        </authorList>
    </citation>
    <scope>NUCLEOTIDE SEQUENCE [LARGE SCALE GENOMIC DNA]</scope>
    <source>
        <strain evidence="1">ST1C</strain>
    </source>
</reference>
<organism evidence="1 2">
    <name type="scientific">Streblomastix strix</name>
    <dbReference type="NCBI Taxonomy" id="222440"/>
    <lineage>
        <taxon>Eukaryota</taxon>
        <taxon>Metamonada</taxon>
        <taxon>Preaxostyla</taxon>
        <taxon>Oxymonadida</taxon>
        <taxon>Streblomastigidae</taxon>
        <taxon>Streblomastix</taxon>
    </lineage>
</organism>
<comment type="caution">
    <text evidence="1">The sequence shown here is derived from an EMBL/GenBank/DDBJ whole genome shotgun (WGS) entry which is preliminary data.</text>
</comment>
<proteinExistence type="predicted"/>
<gene>
    <name evidence="1" type="ORF">EZS28_024676</name>
</gene>
<dbReference type="AlphaFoldDB" id="A0A5J4VBH4"/>
<dbReference type="Proteomes" id="UP000324800">
    <property type="component" value="Unassembled WGS sequence"/>
</dbReference>
<dbReference type="EMBL" id="SNRW01008265">
    <property type="protein sequence ID" value="KAA6379797.1"/>
    <property type="molecule type" value="Genomic_DNA"/>
</dbReference>
<protein>
    <submittedName>
        <fullName evidence="1">Uncharacterized protein</fullName>
    </submittedName>
</protein>